<dbReference type="SUPFAM" id="SSF47090">
    <property type="entry name" value="PGBD-like"/>
    <property type="match status" value="1"/>
</dbReference>
<dbReference type="Pfam" id="PF03734">
    <property type="entry name" value="YkuD"/>
    <property type="match status" value="1"/>
</dbReference>
<dbReference type="InterPro" id="IPR036366">
    <property type="entry name" value="PGBDSf"/>
</dbReference>
<dbReference type="Proteomes" id="UP000051017">
    <property type="component" value="Unassembled WGS sequence"/>
</dbReference>
<keyword evidence="5 6" id="KW-0961">Cell wall biogenesis/degradation</keyword>
<dbReference type="GO" id="GO:0016740">
    <property type="term" value="F:transferase activity"/>
    <property type="evidence" value="ECO:0007669"/>
    <property type="project" value="UniProtKB-KW"/>
</dbReference>
<name>A0A0R2Q6V5_9ACTN</name>
<accession>A0A0R2Q6V5</accession>
<organism evidence="9 10">
    <name type="scientific">Acidimicrobiia bacterium BACL6 MAG-120924-bin43</name>
    <dbReference type="NCBI Taxonomy" id="1655583"/>
    <lineage>
        <taxon>Bacteria</taxon>
        <taxon>Bacillati</taxon>
        <taxon>Actinomycetota</taxon>
        <taxon>Acidimicrobiia</taxon>
        <taxon>acIV cluster</taxon>
    </lineage>
</organism>
<evidence type="ECO:0000313" key="10">
    <source>
        <dbReference type="Proteomes" id="UP000051017"/>
    </source>
</evidence>
<dbReference type="InterPro" id="IPR050979">
    <property type="entry name" value="LD-transpeptidase"/>
</dbReference>
<evidence type="ECO:0000256" key="7">
    <source>
        <dbReference type="SAM" id="MobiDB-lite"/>
    </source>
</evidence>
<evidence type="ECO:0000256" key="4">
    <source>
        <dbReference type="ARBA" id="ARBA00022984"/>
    </source>
</evidence>
<dbReference type="Pfam" id="PF01471">
    <property type="entry name" value="PG_binding_1"/>
    <property type="match status" value="1"/>
</dbReference>
<dbReference type="InterPro" id="IPR038063">
    <property type="entry name" value="Transpep_catalytic_dom"/>
</dbReference>
<feature type="compositionally biased region" description="Polar residues" evidence="7">
    <location>
        <begin position="1"/>
        <end position="13"/>
    </location>
</feature>
<dbReference type="GO" id="GO:0005576">
    <property type="term" value="C:extracellular region"/>
    <property type="evidence" value="ECO:0007669"/>
    <property type="project" value="TreeGrafter"/>
</dbReference>
<dbReference type="SUPFAM" id="SSF141523">
    <property type="entry name" value="L,D-transpeptidase catalytic domain-like"/>
    <property type="match status" value="1"/>
</dbReference>
<dbReference type="EMBL" id="LIBJ01000395">
    <property type="protein sequence ID" value="KRO45894.1"/>
    <property type="molecule type" value="Genomic_DNA"/>
</dbReference>
<dbReference type="AlphaFoldDB" id="A0A0R2Q6V5"/>
<feature type="active site" description="Nucleophile" evidence="6">
    <location>
        <position position="210"/>
    </location>
</feature>
<dbReference type="PANTHER" id="PTHR30582">
    <property type="entry name" value="L,D-TRANSPEPTIDASE"/>
    <property type="match status" value="1"/>
</dbReference>
<evidence type="ECO:0000256" key="3">
    <source>
        <dbReference type="ARBA" id="ARBA00022960"/>
    </source>
</evidence>
<keyword evidence="4 6" id="KW-0573">Peptidoglycan synthesis</keyword>
<dbReference type="GO" id="GO:0071555">
    <property type="term" value="P:cell wall organization"/>
    <property type="evidence" value="ECO:0007669"/>
    <property type="project" value="UniProtKB-UniRule"/>
</dbReference>
<dbReference type="GO" id="GO:0018104">
    <property type="term" value="P:peptidoglycan-protein cross-linking"/>
    <property type="evidence" value="ECO:0007669"/>
    <property type="project" value="TreeGrafter"/>
</dbReference>
<dbReference type="InterPro" id="IPR005490">
    <property type="entry name" value="LD_TPept_cat_dom"/>
</dbReference>
<protein>
    <recommendedName>
        <fullName evidence="8">L,D-TPase catalytic domain-containing protein</fullName>
    </recommendedName>
</protein>
<comment type="pathway">
    <text evidence="1 6">Cell wall biogenesis; peptidoglycan biosynthesis.</text>
</comment>
<dbReference type="CDD" id="cd16913">
    <property type="entry name" value="YkuD_like"/>
    <property type="match status" value="1"/>
</dbReference>
<reference evidence="9 10" key="1">
    <citation type="submission" date="2015-10" db="EMBL/GenBank/DDBJ databases">
        <title>Metagenome-Assembled Genomes uncover a global brackish microbiome.</title>
        <authorList>
            <person name="Hugerth L.W."/>
            <person name="Larsson J."/>
            <person name="Alneberg J."/>
            <person name="Lindh M.V."/>
            <person name="Legrand C."/>
            <person name="Pinhassi J."/>
            <person name="Andersson A.F."/>
        </authorList>
    </citation>
    <scope>NUCLEOTIDE SEQUENCE [LARGE SCALE GENOMIC DNA]</scope>
    <source>
        <strain evidence="9">BACL6 MAG-120924-bin43</strain>
    </source>
</reference>
<dbReference type="GO" id="GO:0071972">
    <property type="term" value="F:peptidoglycan L,D-transpeptidase activity"/>
    <property type="evidence" value="ECO:0007669"/>
    <property type="project" value="TreeGrafter"/>
</dbReference>
<evidence type="ECO:0000313" key="9">
    <source>
        <dbReference type="EMBL" id="KRO45894.1"/>
    </source>
</evidence>
<feature type="active site" description="Proton donor/acceptor" evidence="6">
    <location>
        <position position="196"/>
    </location>
</feature>
<feature type="region of interest" description="Disordered" evidence="7">
    <location>
        <begin position="1"/>
        <end position="20"/>
    </location>
</feature>
<dbReference type="InterPro" id="IPR002477">
    <property type="entry name" value="Peptidoglycan-bd-like"/>
</dbReference>
<gene>
    <name evidence="9" type="ORF">ABR75_03270</name>
</gene>
<dbReference type="Gene3D" id="2.40.440.10">
    <property type="entry name" value="L,D-transpeptidase catalytic domain-like"/>
    <property type="match status" value="1"/>
</dbReference>
<dbReference type="Gene3D" id="1.10.101.10">
    <property type="entry name" value="PGBD-like superfamily/PGBD"/>
    <property type="match status" value="1"/>
</dbReference>
<dbReference type="GO" id="GO:0008360">
    <property type="term" value="P:regulation of cell shape"/>
    <property type="evidence" value="ECO:0007669"/>
    <property type="project" value="UniProtKB-UniRule"/>
</dbReference>
<dbReference type="InterPro" id="IPR036365">
    <property type="entry name" value="PGBD-like_sf"/>
</dbReference>
<sequence length="240" mass="25950">MTACGTWSNAQSIPPTTVAPSTTTTLVETGISASGQRSGPSAQASQKKLLELGFWLENPNGKFDDTTTQAVMAFQKYFQLRPTGNINVATAYLLERMSSPASATTKEGTLAEVDKSRQLLFLVQDGITTYVMNTSTGDDRAYEEPDANTPGVVIKGTAVTPVGSFKINRERPDGWWIGDLGQIYRPKYFIGGVAIHGSMSVPAYPASHGCVRVTVKAMDFIWDNDILLRGTQVLVYGEIS</sequence>
<evidence type="ECO:0000256" key="2">
    <source>
        <dbReference type="ARBA" id="ARBA00022679"/>
    </source>
</evidence>
<keyword evidence="2" id="KW-0808">Transferase</keyword>
<comment type="caution">
    <text evidence="9">The sequence shown here is derived from an EMBL/GenBank/DDBJ whole genome shotgun (WGS) entry which is preliminary data.</text>
</comment>
<evidence type="ECO:0000256" key="5">
    <source>
        <dbReference type="ARBA" id="ARBA00023316"/>
    </source>
</evidence>
<proteinExistence type="predicted"/>
<dbReference type="UniPathway" id="UPA00219"/>
<dbReference type="PANTHER" id="PTHR30582:SF2">
    <property type="entry name" value="L,D-TRANSPEPTIDASE YCIB-RELATED"/>
    <property type="match status" value="1"/>
</dbReference>
<evidence type="ECO:0000259" key="8">
    <source>
        <dbReference type="PROSITE" id="PS52029"/>
    </source>
</evidence>
<keyword evidence="3 6" id="KW-0133">Cell shape</keyword>
<evidence type="ECO:0000256" key="6">
    <source>
        <dbReference type="PROSITE-ProRule" id="PRU01373"/>
    </source>
</evidence>
<evidence type="ECO:0000256" key="1">
    <source>
        <dbReference type="ARBA" id="ARBA00004752"/>
    </source>
</evidence>
<dbReference type="PROSITE" id="PS52029">
    <property type="entry name" value="LD_TPASE"/>
    <property type="match status" value="1"/>
</dbReference>
<feature type="domain" description="L,D-TPase catalytic" evidence="8">
    <location>
        <begin position="109"/>
        <end position="236"/>
    </location>
</feature>